<reference evidence="3" key="1">
    <citation type="journal article" date="2017" name="Nat. Ecol. Evol.">
        <title>Genome expansion and lineage-specific genetic innovations in the forest pathogenic fungi Armillaria.</title>
        <authorList>
            <person name="Sipos G."/>
            <person name="Prasanna A.N."/>
            <person name="Walter M.C."/>
            <person name="O'Connor E."/>
            <person name="Balint B."/>
            <person name="Krizsan K."/>
            <person name="Kiss B."/>
            <person name="Hess J."/>
            <person name="Varga T."/>
            <person name="Slot J."/>
            <person name="Riley R."/>
            <person name="Boka B."/>
            <person name="Rigling D."/>
            <person name="Barry K."/>
            <person name="Lee J."/>
            <person name="Mihaltcheva S."/>
            <person name="LaButti K."/>
            <person name="Lipzen A."/>
            <person name="Waldron R."/>
            <person name="Moloney N.M."/>
            <person name="Sperisen C."/>
            <person name="Kredics L."/>
            <person name="Vagvoelgyi C."/>
            <person name="Patrignani A."/>
            <person name="Fitzpatrick D."/>
            <person name="Nagy I."/>
            <person name="Doyle S."/>
            <person name="Anderson J.B."/>
            <person name="Grigoriev I.V."/>
            <person name="Gueldener U."/>
            <person name="Muensterkoetter M."/>
            <person name="Nagy L.G."/>
        </authorList>
    </citation>
    <scope>NUCLEOTIDE SEQUENCE [LARGE SCALE GENOMIC DNA]</scope>
    <source>
        <strain evidence="3">C18/9</strain>
    </source>
</reference>
<dbReference type="OrthoDB" id="27483at2759"/>
<dbReference type="PANTHER" id="PTHR33099:SF14">
    <property type="entry name" value="PROLYL 4-HYDROXYLASE ALPHA SUBUNIT FE(2+) 2OG DIOXYGENASE DOMAIN-CONTAINING PROTEIN"/>
    <property type="match status" value="1"/>
</dbReference>
<keyword evidence="3" id="KW-1185">Reference proteome</keyword>
<dbReference type="Proteomes" id="UP000219338">
    <property type="component" value="Unassembled WGS sequence"/>
</dbReference>
<dbReference type="EMBL" id="FUEG01000021">
    <property type="protein sequence ID" value="SJL13813.1"/>
    <property type="molecule type" value="Genomic_DNA"/>
</dbReference>
<dbReference type="InterPro" id="IPR044862">
    <property type="entry name" value="Pro_4_hyd_alph_FE2OG_OXY"/>
</dbReference>
<proteinExistence type="predicted"/>
<evidence type="ECO:0000313" key="3">
    <source>
        <dbReference type="Proteomes" id="UP000219338"/>
    </source>
</evidence>
<protein>
    <recommendedName>
        <fullName evidence="1">Prolyl 4-hydroxylase alpha subunit Fe(2+) 2OG dioxygenase domain-containing protein</fullName>
    </recommendedName>
</protein>
<evidence type="ECO:0000259" key="1">
    <source>
        <dbReference type="Pfam" id="PF13640"/>
    </source>
</evidence>
<feature type="domain" description="Prolyl 4-hydroxylase alpha subunit Fe(2+) 2OG dioxygenase" evidence="1">
    <location>
        <begin position="126"/>
        <end position="220"/>
    </location>
</feature>
<organism evidence="2 3">
    <name type="scientific">Armillaria ostoyae</name>
    <name type="common">Armillaria root rot fungus</name>
    <dbReference type="NCBI Taxonomy" id="47428"/>
    <lineage>
        <taxon>Eukaryota</taxon>
        <taxon>Fungi</taxon>
        <taxon>Dikarya</taxon>
        <taxon>Basidiomycota</taxon>
        <taxon>Agaricomycotina</taxon>
        <taxon>Agaricomycetes</taxon>
        <taxon>Agaricomycetidae</taxon>
        <taxon>Agaricales</taxon>
        <taxon>Marasmiineae</taxon>
        <taxon>Physalacriaceae</taxon>
        <taxon>Armillaria</taxon>
    </lineage>
</organism>
<sequence>MHPEVEKIRSIVDDVSFTSGSFKTKREQCLLYYRCNPEDSAARVINLAHPTDAELNMFAEACKPAPFGRDSEEVLDDTYRKALKLDTLLFATTLDLQMTKILDQIRVDLMDGFLSTEKRIRPELYKLNIYGEGSFFKSHKDTPRSENMFGSLVIVFPTGHQGGGLALRSHGKEWVFDPSSLLANSTADEPEIAHAAFYSDVEHEVFPVTSGSRVTLTYNLYQEQDTHTQVTLEDARTHNITSEIKQSLSKLIDDPAFFPGGGKLGFGLRHQYPLRANIGPFEVEDVVDLLKGSDAAIYKACQSLSLSVDVRVSYTPRDDSKRKYLIDGELGNFNLLEGSLSSWMEDEGFESVKDQEDSEDSRVRYTTRIFWVTPRTELSRVTSTFAHYGNKPDIGYLYGDICLVVKLDGVGGGSDEEVATRSESDGYY</sequence>
<accession>A0A284RYH3</accession>
<dbReference type="Gene3D" id="2.60.120.620">
    <property type="entry name" value="q2cbj1_9rhob like domain"/>
    <property type="match status" value="1"/>
</dbReference>
<gene>
    <name evidence="2" type="ORF">ARMOST_17261</name>
</gene>
<dbReference type="PANTHER" id="PTHR33099">
    <property type="entry name" value="FE2OG DIOXYGENASE DOMAIN-CONTAINING PROTEIN"/>
    <property type="match status" value="1"/>
</dbReference>
<name>A0A284RYH3_ARMOS</name>
<evidence type="ECO:0000313" key="2">
    <source>
        <dbReference type="EMBL" id="SJL13813.1"/>
    </source>
</evidence>
<dbReference type="OMA" id="EACKPAP"/>
<dbReference type="Pfam" id="PF13640">
    <property type="entry name" value="2OG-FeII_Oxy_3"/>
    <property type="match status" value="1"/>
</dbReference>
<dbReference type="AlphaFoldDB" id="A0A284RYH3"/>